<evidence type="ECO:0000313" key="3">
    <source>
        <dbReference type="Proteomes" id="UP000603665"/>
    </source>
</evidence>
<dbReference type="EMBL" id="JABCQL010000022">
    <property type="protein sequence ID" value="MBF0856990.1"/>
    <property type="molecule type" value="Genomic_DNA"/>
</dbReference>
<dbReference type="RefSeq" id="WP_062268910.1">
    <property type="nucleotide sequence ID" value="NZ_BJNM01000028.1"/>
</dbReference>
<gene>
    <name evidence="2" type="ORF">HKD20_10780</name>
</gene>
<reference evidence="2" key="2">
    <citation type="submission" date="2023-10" db="EMBL/GenBank/DDBJ databases">
        <title>Description of novel Gluconobacter species.</title>
        <authorList>
            <person name="Cleenwerck I."/>
            <person name="Cnockaert M."/>
            <person name="Borremans W."/>
            <person name="Wieme A.D."/>
            <person name="De Vuyst L."/>
            <person name="Vandamme P."/>
        </authorList>
    </citation>
    <scope>NUCLEOTIDE SEQUENCE</scope>
    <source>
        <strain evidence="2">LMG1408</strain>
    </source>
</reference>
<protein>
    <submittedName>
        <fullName evidence="2">Abortive infection family protein</fullName>
    </submittedName>
</protein>
<reference evidence="2" key="1">
    <citation type="submission" date="2020-04" db="EMBL/GenBank/DDBJ databases">
        <authorList>
            <person name="Sombolestani A."/>
        </authorList>
    </citation>
    <scope>NUCLEOTIDE SEQUENCE</scope>
    <source>
        <strain evidence="2">LMG1408</strain>
    </source>
</reference>
<feature type="domain" description="Abortive infection protein-like C-terminal" evidence="1">
    <location>
        <begin position="204"/>
        <end position="277"/>
    </location>
</feature>
<organism evidence="2 3">
    <name type="scientific">Gluconobacter oxydans</name>
    <name type="common">Gluconobacter suboxydans</name>
    <dbReference type="NCBI Taxonomy" id="442"/>
    <lineage>
        <taxon>Bacteria</taxon>
        <taxon>Pseudomonadati</taxon>
        <taxon>Pseudomonadota</taxon>
        <taxon>Alphaproteobacteria</taxon>
        <taxon>Acetobacterales</taxon>
        <taxon>Acetobacteraceae</taxon>
        <taxon>Gluconobacter</taxon>
    </lineage>
</organism>
<accession>A0AB35APN4</accession>
<dbReference type="InterPro" id="IPR026001">
    <property type="entry name" value="Abi-like_C"/>
</dbReference>
<proteinExistence type="predicted"/>
<dbReference type="Pfam" id="PF14355">
    <property type="entry name" value="Abi_C"/>
    <property type="match status" value="1"/>
</dbReference>
<dbReference type="AlphaFoldDB" id="A0AB35APN4"/>
<evidence type="ECO:0000313" key="2">
    <source>
        <dbReference type="EMBL" id="MBF0856990.1"/>
    </source>
</evidence>
<sequence>MNIPSNCKQIIACVLQGITPPGMTKPISGQFSVRHVSQFFEQFGGDGLYPQQDPSSSEVTEYIIEFLEEVNGTPEIDRLICAIPDFCASHEYRNDSPASIAFQINKILKPMRFRLKKNNSTLAGFSSSPFLLETIDADLVPVPTLTKPEEIIFINNVNKARERLDVADYSGAITSSYTLVESVLKKLLDSYGAQYAQGEGDIKALYGLLSDKMNLNPAGENIEGYIKAILQGIRGQISGLYNVANKAGDRHACEFEARRHHARLAVNVAFTISEFLMETYEDQLKSEERKAS</sequence>
<comment type="caution">
    <text evidence="2">The sequence shown here is derived from an EMBL/GenBank/DDBJ whole genome shotgun (WGS) entry which is preliminary data.</text>
</comment>
<evidence type="ECO:0000259" key="1">
    <source>
        <dbReference type="Pfam" id="PF14355"/>
    </source>
</evidence>
<name>A0AB35APN4_GLUOY</name>
<dbReference type="Proteomes" id="UP000603665">
    <property type="component" value="Unassembled WGS sequence"/>
</dbReference>